<proteinExistence type="predicted"/>
<dbReference type="GO" id="GO:0008757">
    <property type="term" value="F:S-adenosylmethionine-dependent methyltransferase activity"/>
    <property type="evidence" value="ECO:0007669"/>
    <property type="project" value="InterPro"/>
</dbReference>
<dbReference type="Gene3D" id="3.40.50.150">
    <property type="entry name" value="Vaccinia Virus protein VP39"/>
    <property type="match status" value="1"/>
</dbReference>
<organism evidence="2 3">
    <name type="scientific">Candidimonas nitroreducens</name>
    <dbReference type="NCBI Taxonomy" id="683354"/>
    <lineage>
        <taxon>Bacteria</taxon>
        <taxon>Pseudomonadati</taxon>
        <taxon>Pseudomonadota</taxon>
        <taxon>Betaproteobacteria</taxon>
        <taxon>Burkholderiales</taxon>
        <taxon>Alcaligenaceae</taxon>
        <taxon>Candidimonas</taxon>
    </lineage>
</organism>
<dbReference type="SUPFAM" id="SSF53335">
    <property type="entry name" value="S-adenosyl-L-methionine-dependent methyltransferases"/>
    <property type="match status" value="1"/>
</dbReference>
<gene>
    <name evidence="2" type="ORF">CEY11_23540</name>
</gene>
<accession>A0A225LXN1</accession>
<evidence type="ECO:0000259" key="1">
    <source>
        <dbReference type="Pfam" id="PF08241"/>
    </source>
</evidence>
<evidence type="ECO:0000313" key="2">
    <source>
        <dbReference type="EMBL" id="OWT53967.1"/>
    </source>
</evidence>
<keyword evidence="3" id="KW-1185">Reference proteome</keyword>
<feature type="domain" description="Methyltransferase type 11" evidence="1">
    <location>
        <begin position="86"/>
        <end position="179"/>
    </location>
</feature>
<dbReference type="Proteomes" id="UP000214603">
    <property type="component" value="Unassembled WGS sequence"/>
</dbReference>
<dbReference type="GO" id="GO:0032259">
    <property type="term" value="P:methylation"/>
    <property type="evidence" value="ECO:0007669"/>
    <property type="project" value="UniProtKB-KW"/>
</dbReference>
<comment type="caution">
    <text evidence="2">The sequence shown here is derived from an EMBL/GenBank/DDBJ whole genome shotgun (WGS) entry which is preliminary data.</text>
</comment>
<evidence type="ECO:0000313" key="3">
    <source>
        <dbReference type="Proteomes" id="UP000214603"/>
    </source>
</evidence>
<sequence>MCVAGHGQAYHFHCSQNDYRQERKPPKNSRTRRLIVETGKIQAHNQRPAQVWGSAGDAYNEISHQIASALDHCARRIAPQPGERVLDLATGTGWTSRLLARYGARVTGADISADLIAAAKARAQAERLDIDYEIGDAEKLPFADGSFDAVVSTFGVMFASHPEAAAGEMARVCRRGGRIGLATWPAKGGVFEMFGVMRAYMPPPPTPAPPSPFAWGDPAHVRELLGRDFDLEFEEAVTVYYDKNGAAAWEAFSKGYGPTKALAASLDESRRAGLARDFAAFHEKYATALGVAVPRDYLLTIGTRH</sequence>
<dbReference type="CDD" id="cd02440">
    <property type="entry name" value="AdoMet_MTases"/>
    <property type="match status" value="1"/>
</dbReference>
<dbReference type="PANTHER" id="PTHR43591">
    <property type="entry name" value="METHYLTRANSFERASE"/>
    <property type="match status" value="1"/>
</dbReference>
<dbReference type="InterPro" id="IPR013216">
    <property type="entry name" value="Methyltransf_11"/>
</dbReference>
<keyword evidence="2" id="KW-0808">Transferase</keyword>
<reference evidence="3" key="1">
    <citation type="submission" date="2017-06" db="EMBL/GenBank/DDBJ databases">
        <title>Herbaspirillum phytohormonus sp. nov., isolated from the root nodule of Robinia pseudoacacia in lead-zinc mine.</title>
        <authorList>
            <person name="Fan M."/>
            <person name="Lin Y."/>
        </authorList>
    </citation>
    <scope>NUCLEOTIDE SEQUENCE [LARGE SCALE GENOMIC DNA]</scope>
    <source>
        <strain evidence="3">SC-089</strain>
    </source>
</reference>
<name>A0A225LXN1_9BURK</name>
<dbReference type="PANTHER" id="PTHR43591:SF24">
    <property type="entry name" value="2-METHOXY-6-POLYPRENYL-1,4-BENZOQUINOL METHYLASE, MITOCHONDRIAL"/>
    <property type="match status" value="1"/>
</dbReference>
<dbReference type="Pfam" id="PF08241">
    <property type="entry name" value="Methyltransf_11"/>
    <property type="match status" value="1"/>
</dbReference>
<keyword evidence="2" id="KW-0489">Methyltransferase</keyword>
<protein>
    <submittedName>
        <fullName evidence="2">Methyltransferase type 11</fullName>
    </submittedName>
</protein>
<dbReference type="OrthoDB" id="9795634at2"/>
<dbReference type="InterPro" id="IPR029063">
    <property type="entry name" value="SAM-dependent_MTases_sf"/>
</dbReference>
<dbReference type="EMBL" id="NJIH01000018">
    <property type="protein sequence ID" value="OWT53967.1"/>
    <property type="molecule type" value="Genomic_DNA"/>
</dbReference>
<dbReference type="AlphaFoldDB" id="A0A225LXN1"/>